<dbReference type="HOGENOM" id="CLU_008681_0_2_5"/>
<keyword evidence="1" id="KW-0547">Nucleotide-binding</keyword>
<dbReference type="EMBL" id="AIMA01000003">
    <property type="protein sequence ID" value="EJF91997.1"/>
    <property type="molecule type" value="Genomic_DNA"/>
</dbReference>
<dbReference type="Proteomes" id="UP000009017">
    <property type="component" value="Unassembled WGS sequence"/>
</dbReference>
<dbReference type="PANTHER" id="PTHR12169">
    <property type="entry name" value="ATPASE N2B"/>
    <property type="match status" value="1"/>
</dbReference>
<evidence type="ECO:0000256" key="2">
    <source>
        <dbReference type="ARBA" id="ARBA00022840"/>
    </source>
</evidence>
<keyword evidence="4" id="KW-1185">Reference proteome</keyword>
<keyword evidence="2" id="KW-0067">ATP-binding</keyword>
<dbReference type="eggNOG" id="COG1485">
    <property type="taxonomic scope" value="Bacteria"/>
</dbReference>
<evidence type="ECO:0000256" key="1">
    <source>
        <dbReference type="ARBA" id="ARBA00022741"/>
    </source>
</evidence>
<dbReference type="AlphaFoldDB" id="J1K3F0"/>
<dbReference type="GO" id="GO:0016887">
    <property type="term" value="F:ATP hydrolysis activity"/>
    <property type="evidence" value="ECO:0007669"/>
    <property type="project" value="InterPro"/>
</dbReference>
<dbReference type="GO" id="GO:0005524">
    <property type="term" value="F:ATP binding"/>
    <property type="evidence" value="ECO:0007669"/>
    <property type="project" value="UniProtKB-KW"/>
</dbReference>
<dbReference type="NCBIfam" id="NF040713">
    <property type="entry name" value="ZapE"/>
    <property type="match status" value="1"/>
</dbReference>
<dbReference type="SUPFAM" id="SSF52540">
    <property type="entry name" value="P-loop containing nucleoside triphosphate hydrolases"/>
    <property type="match status" value="1"/>
</dbReference>
<dbReference type="GO" id="GO:0005737">
    <property type="term" value="C:cytoplasm"/>
    <property type="evidence" value="ECO:0007669"/>
    <property type="project" value="TreeGrafter"/>
</dbReference>
<dbReference type="InterPro" id="IPR005654">
    <property type="entry name" value="ATPase_AFG1-like"/>
</dbReference>
<evidence type="ECO:0008006" key="5">
    <source>
        <dbReference type="Google" id="ProtNLM"/>
    </source>
</evidence>
<dbReference type="InterPro" id="IPR027417">
    <property type="entry name" value="P-loop_NTPase"/>
</dbReference>
<name>J1K3F0_9HYPH</name>
<gene>
    <name evidence="3" type="ORF">ME3_00220</name>
</gene>
<proteinExistence type="predicted"/>
<dbReference type="Gene3D" id="3.40.50.300">
    <property type="entry name" value="P-loop containing nucleotide triphosphate hydrolases"/>
    <property type="match status" value="1"/>
</dbReference>
<dbReference type="PATRIC" id="fig|1094557.3.peg.223"/>
<evidence type="ECO:0000313" key="4">
    <source>
        <dbReference type="Proteomes" id="UP000009017"/>
    </source>
</evidence>
<accession>J1K3F0</accession>
<organism evidence="3 4">
    <name type="scientific">Bartonella melophagi K-2C</name>
    <dbReference type="NCBI Taxonomy" id="1094557"/>
    <lineage>
        <taxon>Bacteria</taxon>
        <taxon>Pseudomonadati</taxon>
        <taxon>Pseudomonadota</taxon>
        <taxon>Alphaproteobacteria</taxon>
        <taxon>Hyphomicrobiales</taxon>
        <taxon>Bartonellaceae</taxon>
        <taxon>Bartonella</taxon>
    </lineage>
</organism>
<protein>
    <recommendedName>
        <fullName evidence="5">AFG1-like ATPase</fullName>
    </recommendedName>
</protein>
<dbReference type="PANTHER" id="PTHR12169:SF6">
    <property type="entry name" value="AFG1-LIKE ATPASE"/>
    <property type="match status" value="1"/>
</dbReference>
<comment type="caution">
    <text evidence="3">The sequence shown here is derived from an EMBL/GenBank/DDBJ whole genome shotgun (WGS) entry which is preliminary data.</text>
</comment>
<reference evidence="3 4" key="1">
    <citation type="submission" date="2012-03" db="EMBL/GenBank/DDBJ databases">
        <title>The Genome Sequence of Bartonella melophagi K-2C.</title>
        <authorList>
            <consortium name="The Broad Institute Genome Sequencing Platform"/>
            <consortium name="The Broad Institute Genome Sequencing Center for Infectious Disease"/>
            <person name="Feldgarden M."/>
            <person name="Kirby J."/>
            <person name="Kosoy M."/>
            <person name="Birtles R."/>
            <person name="Probert W.S."/>
            <person name="Chiaraviglio L."/>
            <person name="Young S.K."/>
            <person name="Zeng Q."/>
            <person name="Gargeya S."/>
            <person name="Fitzgerald M."/>
            <person name="Haas B."/>
            <person name="Abouelleil A."/>
            <person name="Alvarado L."/>
            <person name="Arachchi H.M."/>
            <person name="Berlin A."/>
            <person name="Chapman S.B."/>
            <person name="Gearin G."/>
            <person name="Goldberg J."/>
            <person name="Griggs A."/>
            <person name="Gujja S."/>
            <person name="Hansen M."/>
            <person name="Heiman D."/>
            <person name="Howarth C."/>
            <person name="Larimer J."/>
            <person name="Lui A."/>
            <person name="MacDonald P.J.P."/>
            <person name="McCowen C."/>
            <person name="Montmayeur A."/>
            <person name="Murphy C."/>
            <person name="Neiman D."/>
            <person name="Pearson M."/>
            <person name="Priest M."/>
            <person name="Roberts A."/>
            <person name="Saif S."/>
            <person name="Shea T."/>
            <person name="Sisk P."/>
            <person name="Stolte C."/>
            <person name="Sykes S."/>
            <person name="Wortman J."/>
            <person name="Nusbaum C."/>
            <person name="Birren B."/>
        </authorList>
    </citation>
    <scope>NUCLEOTIDE SEQUENCE [LARGE SCALE GENOMIC DNA]</scope>
    <source>
        <strain evidence="3 4">K-2C</strain>
    </source>
</reference>
<evidence type="ECO:0000313" key="3">
    <source>
        <dbReference type="EMBL" id="EJF91997.1"/>
    </source>
</evidence>
<sequence>MCVNFSFTENDFKGDAWMVLVSTRYESLVSKGEINSDPAQLALIKYFDCLLQEISAQNTFQFWTFWRYFKSKKQPRLCISEQDGNHGRIQGLYIYGEVGRGKTMLMDLFFSCLPQGSKKRTHFNDFMADVHERTKIHRQMFKCTKTKQDDPILAVAKDLAQEACVFCFDEFSVTDIADAMVLYRLITALFDHGVIFVATSNVAPDELYRNGLNRELFLPFIQILKTHVNVVNLNAKTDYRLEKSNLHHVYITPLGPAADASMDQAWEFVLQGQKEVSDTLSVRGRFIHIARSGAGCVRFDYQDLCAKPLAAAEYLALGERYHTVFIDNVPVMDDTHRNETKRFILLIDTLYERHIRLFMSMAAELEDLYQGYWQTTETFEFQRIQSRLFEMQSQDYLDVWKKQFLDKIK</sequence>
<dbReference type="Pfam" id="PF03969">
    <property type="entry name" value="AFG1_ATPase"/>
    <property type="match status" value="1"/>
</dbReference>